<keyword evidence="4 6" id="KW-0378">Hydrolase</keyword>
<dbReference type="InterPro" id="IPR037524">
    <property type="entry name" value="PA14/GLEYA"/>
</dbReference>
<dbReference type="InterPro" id="IPR050288">
    <property type="entry name" value="Cellulose_deg_GH3"/>
</dbReference>
<dbReference type="InterPro" id="IPR001764">
    <property type="entry name" value="Glyco_hydro_3_N"/>
</dbReference>
<dbReference type="InterPro" id="IPR013783">
    <property type="entry name" value="Ig-like_fold"/>
</dbReference>
<dbReference type="Pfam" id="PF14310">
    <property type="entry name" value="Fn3-like"/>
    <property type="match status" value="1"/>
</dbReference>
<dbReference type="Pfam" id="PF01915">
    <property type="entry name" value="Glyco_hydro_3_C"/>
    <property type="match status" value="1"/>
</dbReference>
<dbReference type="OrthoDB" id="47059at2759"/>
<dbReference type="STRING" id="284592.Q6BWY6"/>
<dbReference type="InterPro" id="IPR019800">
    <property type="entry name" value="Glyco_hydro_3_AS"/>
</dbReference>
<dbReference type="PROSITE" id="PS51820">
    <property type="entry name" value="PA14"/>
    <property type="match status" value="1"/>
</dbReference>
<dbReference type="CAZy" id="GH3">
    <property type="family name" value="Glycoside Hydrolase Family 3"/>
</dbReference>
<organism evidence="8 9">
    <name type="scientific">Debaryomyces hansenii (strain ATCC 36239 / CBS 767 / BCRC 21394 / JCM 1990 / NBRC 0083 / IGC 2968)</name>
    <name type="common">Yeast</name>
    <name type="synonym">Torulaspora hansenii</name>
    <dbReference type="NCBI Taxonomy" id="284592"/>
    <lineage>
        <taxon>Eukaryota</taxon>
        <taxon>Fungi</taxon>
        <taxon>Dikarya</taxon>
        <taxon>Ascomycota</taxon>
        <taxon>Saccharomycotina</taxon>
        <taxon>Pichiomycetes</taxon>
        <taxon>Debaryomycetaceae</taxon>
        <taxon>Debaryomyces</taxon>
    </lineage>
</organism>
<dbReference type="Gene3D" id="3.20.20.300">
    <property type="entry name" value="Glycoside hydrolase, family 3, N-terminal domain"/>
    <property type="match status" value="1"/>
</dbReference>
<dbReference type="GeneID" id="2913574"/>
<dbReference type="HOGENOM" id="CLU_004542_4_0_1"/>
<dbReference type="GO" id="GO:0008422">
    <property type="term" value="F:beta-glucosidase activity"/>
    <property type="evidence" value="ECO:0007669"/>
    <property type="project" value="UniProtKB-EC"/>
</dbReference>
<evidence type="ECO:0000256" key="1">
    <source>
        <dbReference type="ARBA" id="ARBA00000448"/>
    </source>
</evidence>
<evidence type="ECO:0000256" key="4">
    <source>
        <dbReference type="ARBA" id="ARBA00022801"/>
    </source>
</evidence>
<dbReference type="UniPathway" id="UPA00696"/>
<keyword evidence="5 6" id="KW-0326">Glycosidase</keyword>
<dbReference type="InterPro" id="IPR002772">
    <property type="entry name" value="Glyco_hydro_3_C"/>
</dbReference>
<keyword evidence="9" id="KW-1185">Reference proteome</keyword>
<dbReference type="Gene3D" id="2.60.120.260">
    <property type="entry name" value="Galactose-binding domain-like"/>
    <property type="match status" value="1"/>
</dbReference>
<dbReference type="Gene3D" id="3.40.50.1700">
    <property type="entry name" value="Glycoside hydrolase family 3 C-terminal domain"/>
    <property type="match status" value="1"/>
</dbReference>
<dbReference type="eggNOG" id="ENOG502QR4D">
    <property type="taxonomic scope" value="Eukaryota"/>
</dbReference>
<dbReference type="EC" id="3.2.1.21" evidence="3 6"/>
<dbReference type="SUPFAM" id="SSF51445">
    <property type="entry name" value="(Trans)glycosidases"/>
    <property type="match status" value="1"/>
</dbReference>
<sequence length="904" mass="100050">MITKRCLHILNRKCTRIHFSSVSFLNMEFDPDHNYLVFVDIKGGPSCKSTNNCKKTTGYYHIVQLLIMSEFNIESTLAQLTLQEKIGLLAGIDFWHTFAVERLNIPSLRFSDGPNGLRGTKFFDSVPSACFPCGTALAATFDKELLFEAGRLMGDEAKHKGAQVVLGPTMNIQRGPLGGRGFESFSEDAHLTGQSAASIINGIQDKGIAATIKHFVCNDLEDQRNSSDSILTERALREIYLEPFRLAIKHSNPVALMTGYNKVNGEHVSQSERLIQDILRKEWDWDGTTMSDWYGTYTSKEAIENGLDIEMPGPSIFRNQSEVAAMVTTKELHIKKIDERVTNVLKLIKYALKSGVPENAPETSNGNTPETAALLRKLAHDSVVLLKNDNNVLPLSKDDKIAVIGPNAKFAAYCGGGSASLRAYYTTTPFDSISKKLNKDPEYTIGAYGHRLLPALGPQLVNPKTGNAGYNLKYYLEPKSTSERTLIDERDLDLSNIFLVDYYNKKIKDDLFFIDFDGQFTPEETADYEFGLAVLGTAQLFVDGKLVVDNKTVQQRGNSFFNSGSNEVRNSISLEKGKTYSIKIEFGSAPTFTVPSHDSVSFGGGGGINLGLAKVINPKDEIAKAAELAKKVDKVVLNIGLNQEWESEGFDRPDMKLIGHINELVDAVLDANPNTVVVNQSGTPVEFPWIKKANALVQAWYGGNELGNGIADVLFGDVNPSGKLSLSFPVKNVDNPAYLNFKTEKGRVLYGEDIFVGYKYYEKLEREVAFPFGFGLSYTKFDISGSKVSVDEKDDNLTVSVNVKNTGKIDGSEVVQFYISKDESDVIRPVKELKGFEKVHLKAGADSTVSLKLSLKDSISFFDEYQDEWSVEKGDYKVHVGNSSDNITSTLPFKIEKDFLWSGM</sequence>
<proteinExistence type="inferred from homology"/>
<gene>
    <name evidence="8" type="ordered locus">DEHA2B07458g</name>
</gene>
<dbReference type="PRINTS" id="PR00133">
    <property type="entry name" value="GLHYDRLASE3"/>
</dbReference>
<dbReference type="RefSeq" id="XP_457283.2">
    <property type="nucleotide sequence ID" value="XM_457283.2"/>
</dbReference>
<evidence type="ECO:0000256" key="2">
    <source>
        <dbReference type="ARBA" id="ARBA00005336"/>
    </source>
</evidence>
<comment type="catalytic activity">
    <reaction evidence="1 6">
        <text>Hydrolysis of terminal, non-reducing beta-D-glucosyl residues with release of beta-D-glucose.</text>
        <dbReference type="EC" id="3.2.1.21"/>
    </reaction>
</comment>
<reference evidence="8 9" key="1">
    <citation type="journal article" date="2004" name="Nature">
        <title>Genome evolution in yeasts.</title>
        <authorList>
            <consortium name="Genolevures"/>
            <person name="Dujon B."/>
            <person name="Sherman D."/>
            <person name="Fischer G."/>
            <person name="Durrens P."/>
            <person name="Casaregola S."/>
            <person name="Lafontaine I."/>
            <person name="de Montigny J."/>
            <person name="Marck C."/>
            <person name="Neuveglise C."/>
            <person name="Talla E."/>
            <person name="Goffard N."/>
            <person name="Frangeul L."/>
            <person name="Aigle M."/>
            <person name="Anthouard V."/>
            <person name="Babour A."/>
            <person name="Barbe V."/>
            <person name="Barnay S."/>
            <person name="Blanchin S."/>
            <person name="Beckerich J.M."/>
            <person name="Beyne E."/>
            <person name="Bleykasten C."/>
            <person name="Boisrame A."/>
            <person name="Boyer J."/>
            <person name="Cattolico L."/>
            <person name="Confanioleri F."/>
            <person name="de Daruvar A."/>
            <person name="Despons L."/>
            <person name="Fabre E."/>
            <person name="Fairhead C."/>
            <person name="Ferry-Dumazet H."/>
            <person name="Groppi A."/>
            <person name="Hantraye F."/>
            <person name="Hennequin C."/>
            <person name="Jauniaux N."/>
            <person name="Joyet P."/>
            <person name="Kachouri R."/>
            <person name="Kerrest A."/>
            <person name="Koszul R."/>
            <person name="Lemaire M."/>
            <person name="Lesur I."/>
            <person name="Ma L."/>
            <person name="Muller H."/>
            <person name="Nicaud J.M."/>
            <person name="Nikolski M."/>
            <person name="Oztas S."/>
            <person name="Ozier-Kalogeropoulos O."/>
            <person name="Pellenz S."/>
            <person name="Potier S."/>
            <person name="Richard G.F."/>
            <person name="Straub M.L."/>
            <person name="Suleau A."/>
            <person name="Swennene D."/>
            <person name="Tekaia F."/>
            <person name="Wesolowski-Louvel M."/>
            <person name="Westhof E."/>
            <person name="Wirth B."/>
            <person name="Zeniou-Meyer M."/>
            <person name="Zivanovic I."/>
            <person name="Bolotin-Fukuhara M."/>
            <person name="Thierry A."/>
            <person name="Bouchier C."/>
            <person name="Caudron B."/>
            <person name="Scarpelli C."/>
            <person name="Gaillardin C."/>
            <person name="Weissenbach J."/>
            <person name="Wincker P."/>
            <person name="Souciet J.L."/>
        </authorList>
    </citation>
    <scope>NUCLEOTIDE SEQUENCE [LARGE SCALE GENOMIC DNA]</scope>
    <source>
        <strain evidence="9">ATCC 36239 / CBS 767 / BCRC 21394 / JCM 1990 / NBRC 0083 / IGC 2968</strain>
    </source>
</reference>
<dbReference type="OMA" id="GNETGNC"/>
<evidence type="ECO:0000256" key="6">
    <source>
        <dbReference type="RuleBase" id="RU361161"/>
    </source>
</evidence>
<dbReference type="Proteomes" id="UP000000599">
    <property type="component" value="Chromosome B"/>
</dbReference>
<dbReference type="EMBL" id="CR382134">
    <property type="protein sequence ID" value="CAG85284.2"/>
    <property type="molecule type" value="Genomic_DNA"/>
</dbReference>
<evidence type="ECO:0000256" key="3">
    <source>
        <dbReference type="ARBA" id="ARBA00012744"/>
    </source>
</evidence>
<dbReference type="SUPFAM" id="SSF52279">
    <property type="entry name" value="Beta-D-glucan exohydrolase, C-terminal domain"/>
    <property type="match status" value="1"/>
</dbReference>
<dbReference type="InParanoid" id="Q6BWY6"/>
<dbReference type="InterPro" id="IPR036881">
    <property type="entry name" value="Glyco_hydro_3_C_sf"/>
</dbReference>
<dbReference type="GO" id="GO:0030245">
    <property type="term" value="P:cellulose catabolic process"/>
    <property type="evidence" value="ECO:0007669"/>
    <property type="project" value="UniProtKB-UniPathway"/>
</dbReference>
<dbReference type="InterPro" id="IPR017853">
    <property type="entry name" value="GH"/>
</dbReference>
<dbReference type="SUPFAM" id="SSF56988">
    <property type="entry name" value="Anthrax protective antigen"/>
    <property type="match status" value="1"/>
</dbReference>
<evidence type="ECO:0000313" key="9">
    <source>
        <dbReference type="Proteomes" id="UP000000599"/>
    </source>
</evidence>
<comment type="similarity">
    <text evidence="2 6">Belongs to the glycosyl hydrolase 3 family.</text>
</comment>
<dbReference type="PROSITE" id="PS00775">
    <property type="entry name" value="GLYCOSYL_HYDROL_F3"/>
    <property type="match status" value="1"/>
</dbReference>
<dbReference type="PANTHER" id="PTHR42715">
    <property type="entry name" value="BETA-GLUCOSIDASE"/>
    <property type="match status" value="1"/>
</dbReference>
<feature type="domain" description="PA14" evidence="7">
    <location>
        <begin position="465"/>
        <end position="626"/>
    </location>
</feature>
<dbReference type="KEGG" id="dha:DEHA2B07458g"/>
<accession>Q6BWY6</accession>
<dbReference type="Gene3D" id="2.60.40.10">
    <property type="entry name" value="Immunoglobulins"/>
    <property type="match status" value="1"/>
</dbReference>
<keyword evidence="6" id="KW-0119">Carbohydrate metabolism</keyword>
<dbReference type="SMART" id="SM00758">
    <property type="entry name" value="PA14"/>
    <property type="match status" value="1"/>
</dbReference>
<dbReference type="InterPro" id="IPR026891">
    <property type="entry name" value="Fn3-like"/>
</dbReference>
<dbReference type="Pfam" id="PF00933">
    <property type="entry name" value="Glyco_hydro_3"/>
    <property type="match status" value="1"/>
</dbReference>
<dbReference type="FunFam" id="2.60.40.10:FF:000495">
    <property type="entry name" value="Periplasmic beta-glucosidase"/>
    <property type="match status" value="1"/>
</dbReference>
<dbReference type="AlphaFoldDB" id="Q6BWY6"/>
<name>Q6BWY6_DEBHA</name>
<dbReference type="InterPro" id="IPR011658">
    <property type="entry name" value="PA14_dom"/>
</dbReference>
<keyword evidence="6" id="KW-0624">Polysaccharide degradation</keyword>
<dbReference type="Pfam" id="PF07691">
    <property type="entry name" value="PA14"/>
    <property type="match status" value="1"/>
</dbReference>
<evidence type="ECO:0000313" key="8">
    <source>
        <dbReference type="EMBL" id="CAG85284.2"/>
    </source>
</evidence>
<dbReference type="InterPro" id="IPR036962">
    <property type="entry name" value="Glyco_hydro_3_N_sf"/>
</dbReference>
<evidence type="ECO:0000256" key="5">
    <source>
        <dbReference type="ARBA" id="ARBA00023295"/>
    </source>
</evidence>
<dbReference type="PANTHER" id="PTHR42715:SF27">
    <property type="entry name" value="BETA-GLUCOSIDASE-RELATED"/>
    <property type="match status" value="1"/>
</dbReference>
<evidence type="ECO:0000259" key="7">
    <source>
        <dbReference type="PROSITE" id="PS51820"/>
    </source>
</evidence>
<protein>
    <recommendedName>
        <fullName evidence="3 6">beta-glucosidase</fullName>
        <ecNumber evidence="3 6">3.2.1.21</ecNumber>
    </recommendedName>
</protein>
<dbReference type="VEuPathDB" id="FungiDB:DEHA2B07458g"/>
<comment type="pathway">
    <text evidence="6">Glycan metabolism; cellulose degradation.</text>
</comment>
<dbReference type="SMART" id="SM01217">
    <property type="entry name" value="Fn3_like"/>
    <property type="match status" value="1"/>
</dbReference>
<dbReference type="FunFam" id="3.20.20.300:FF:000006">
    <property type="entry name" value="Beta-glucosidase H"/>
    <property type="match status" value="1"/>
</dbReference>